<dbReference type="RefSeq" id="WP_154376717.1">
    <property type="nucleotide sequence ID" value="NZ_WKJJ01000011.1"/>
</dbReference>
<dbReference type="SMART" id="SM00283">
    <property type="entry name" value="MA"/>
    <property type="match status" value="1"/>
</dbReference>
<evidence type="ECO:0000256" key="4">
    <source>
        <dbReference type="PROSITE-ProRule" id="PRU00284"/>
    </source>
</evidence>
<dbReference type="PROSITE" id="PS50111">
    <property type="entry name" value="CHEMOTAXIS_TRANSDUC_2"/>
    <property type="match status" value="1"/>
</dbReference>
<keyword evidence="9" id="KW-1185">Reference proteome</keyword>
<dbReference type="InterPro" id="IPR003660">
    <property type="entry name" value="HAMP_dom"/>
</dbReference>
<comment type="similarity">
    <text evidence="3">Belongs to the methyl-accepting chemotaxis (MCP) protein family.</text>
</comment>
<evidence type="ECO:0000256" key="1">
    <source>
        <dbReference type="ARBA" id="ARBA00004370"/>
    </source>
</evidence>
<gene>
    <name evidence="8" type="ORF">GJ700_19005</name>
</gene>
<keyword evidence="5" id="KW-0472">Membrane</keyword>
<dbReference type="GO" id="GO:0007165">
    <property type="term" value="P:signal transduction"/>
    <property type="evidence" value="ECO:0007669"/>
    <property type="project" value="UniProtKB-KW"/>
</dbReference>
<dbReference type="FunFam" id="1.10.287.950:FF:000001">
    <property type="entry name" value="Methyl-accepting chemotaxis sensory transducer"/>
    <property type="match status" value="1"/>
</dbReference>
<dbReference type="AlphaFoldDB" id="A0A7X2IPX6"/>
<dbReference type="PRINTS" id="PR00260">
    <property type="entry name" value="CHEMTRNSDUCR"/>
</dbReference>
<dbReference type="InterPro" id="IPR004090">
    <property type="entry name" value="Chemotax_Me-accpt_rcpt"/>
</dbReference>
<dbReference type="Proteomes" id="UP000446768">
    <property type="component" value="Unassembled WGS sequence"/>
</dbReference>
<dbReference type="PANTHER" id="PTHR43531">
    <property type="entry name" value="PROTEIN ICFG"/>
    <property type="match status" value="1"/>
</dbReference>
<dbReference type="CDD" id="cd06225">
    <property type="entry name" value="HAMP"/>
    <property type="match status" value="1"/>
</dbReference>
<dbReference type="PROSITE" id="PS50885">
    <property type="entry name" value="HAMP"/>
    <property type="match status" value="1"/>
</dbReference>
<dbReference type="Pfam" id="PF12729">
    <property type="entry name" value="4HB_MCP_1"/>
    <property type="match status" value="1"/>
</dbReference>
<dbReference type="Gene3D" id="1.10.287.950">
    <property type="entry name" value="Methyl-accepting chemotaxis protein"/>
    <property type="match status" value="1"/>
</dbReference>
<comment type="caution">
    <text evidence="8">The sequence shown here is derived from an EMBL/GenBank/DDBJ whole genome shotgun (WGS) entry which is preliminary data.</text>
</comment>
<dbReference type="InterPro" id="IPR051310">
    <property type="entry name" value="MCP_chemotaxis"/>
</dbReference>
<dbReference type="InterPro" id="IPR047347">
    <property type="entry name" value="YvaQ-like_sensor"/>
</dbReference>
<dbReference type="Pfam" id="PF00015">
    <property type="entry name" value="MCPsignal"/>
    <property type="match status" value="1"/>
</dbReference>
<dbReference type="Pfam" id="PF00672">
    <property type="entry name" value="HAMP"/>
    <property type="match status" value="1"/>
</dbReference>
<feature type="transmembrane region" description="Helical" evidence="5">
    <location>
        <begin position="190"/>
        <end position="209"/>
    </location>
</feature>
<evidence type="ECO:0000256" key="2">
    <source>
        <dbReference type="ARBA" id="ARBA00022481"/>
    </source>
</evidence>
<keyword evidence="2" id="KW-0488">Methylation</keyword>
<evidence type="ECO:0000313" key="8">
    <source>
        <dbReference type="EMBL" id="MRV73804.1"/>
    </source>
</evidence>
<dbReference type="GO" id="GO:0005886">
    <property type="term" value="C:plasma membrane"/>
    <property type="evidence" value="ECO:0007669"/>
    <property type="project" value="TreeGrafter"/>
</dbReference>
<dbReference type="SUPFAM" id="SSF58104">
    <property type="entry name" value="Methyl-accepting chemotaxis protein (MCP) signaling domain"/>
    <property type="match status" value="1"/>
</dbReference>
<dbReference type="Gene3D" id="6.10.340.10">
    <property type="match status" value="1"/>
</dbReference>
<evidence type="ECO:0000259" key="7">
    <source>
        <dbReference type="PROSITE" id="PS50885"/>
    </source>
</evidence>
<name>A0A7X2IPX6_9BURK</name>
<dbReference type="CDD" id="cd19411">
    <property type="entry name" value="MCP2201-like_sensor"/>
    <property type="match status" value="1"/>
</dbReference>
<dbReference type="GO" id="GO:0006935">
    <property type="term" value="P:chemotaxis"/>
    <property type="evidence" value="ECO:0007669"/>
    <property type="project" value="InterPro"/>
</dbReference>
<dbReference type="GO" id="GO:0004888">
    <property type="term" value="F:transmembrane signaling receptor activity"/>
    <property type="evidence" value="ECO:0007669"/>
    <property type="project" value="InterPro"/>
</dbReference>
<evidence type="ECO:0000256" key="3">
    <source>
        <dbReference type="ARBA" id="ARBA00029447"/>
    </source>
</evidence>
<dbReference type="SMART" id="SM00304">
    <property type="entry name" value="HAMP"/>
    <property type="match status" value="1"/>
</dbReference>
<keyword evidence="4" id="KW-0807">Transducer</keyword>
<evidence type="ECO:0000313" key="9">
    <source>
        <dbReference type="Proteomes" id="UP000446768"/>
    </source>
</evidence>
<evidence type="ECO:0000259" key="6">
    <source>
        <dbReference type="PROSITE" id="PS50111"/>
    </source>
</evidence>
<protein>
    <submittedName>
        <fullName evidence="8">HAMP domain-containing protein</fullName>
    </submittedName>
</protein>
<organism evidence="8 9">
    <name type="scientific">Pseudoduganella rivuli</name>
    <dbReference type="NCBI Taxonomy" id="2666085"/>
    <lineage>
        <taxon>Bacteria</taxon>
        <taxon>Pseudomonadati</taxon>
        <taxon>Pseudomonadota</taxon>
        <taxon>Betaproteobacteria</taxon>
        <taxon>Burkholderiales</taxon>
        <taxon>Oxalobacteraceae</taxon>
        <taxon>Telluria group</taxon>
        <taxon>Pseudoduganella</taxon>
    </lineage>
</organism>
<proteinExistence type="inferred from homology"/>
<evidence type="ECO:0000256" key="5">
    <source>
        <dbReference type="SAM" id="Phobius"/>
    </source>
</evidence>
<accession>A0A7X2IPX6</accession>
<feature type="domain" description="Methyl-accepting transducer" evidence="6">
    <location>
        <begin position="268"/>
        <end position="497"/>
    </location>
</feature>
<comment type="subcellular location">
    <subcellularLocation>
        <location evidence="1">Membrane</location>
    </subcellularLocation>
</comment>
<feature type="domain" description="HAMP" evidence="7">
    <location>
        <begin position="211"/>
        <end position="263"/>
    </location>
</feature>
<dbReference type="EMBL" id="WKJJ01000011">
    <property type="protein sequence ID" value="MRV73804.1"/>
    <property type="molecule type" value="Genomic_DNA"/>
</dbReference>
<keyword evidence="5" id="KW-1133">Transmembrane helix</keyword>
<sequence length="549" mass="56094">MSLSNLKIGTRLGLGFAAVLALLAAILATGLVSLARIGSHTQDIVSDKNVKMAAANAMTGHVRAIALGATAMMVVPDLQINDELDKVAEARKRYGAAREALVRLHMDEREKQLLARADDALKASLAKNEHMLALRRNGETQDAAAYLTDQAGPALKAVLAAFDHLIAHETALATQAGAQAGHVVAASQTLLLGLGVLAVALGAAVAWYITRSITAPLARAIAVAETVAAGDLSSRIDAQGEDETGRLLRALKAMNDSLLGVVGQVRAGTDAITTASGEIAAGNMDLSARTEQQAASLEETVAAMQALTSTVERNAGHAQQADRLAQSASGVAAKGGAIVSQVVDTMGAIHASSRRIVDIIGVIDGIAFQTNILALNAAVEAARAGEQGRGFAVVAAEVRNLAQRSAGAAREIKELIGASVANVEAGAKLVTAAGQTMGDIVGGIGRVAGIMGDITAASAGQTHGIGQINQAIAQLDGMTQQNAALVEQAAAASHSLREQAGKLGEVVRFFKTGEAGESAPRLTLHQGPAVMSEAADDTAPQRAARLPVY</sequence>
<dbReference type="InterPro" id="IPR004089">
    <property type="entry name" value="MCPsignal_dom"/>
</dbReference>
<reference evidence="8 9" key="1">
    <citation type="submission" date="2019-11" db="EMBL/GenBank/DDBJ databases">
        <title>Novel species isolated from a subtropical stream in China.</title>
        <authorList>
            <person name="Lu H."/>
        </authorList>
    </citation>
    <scope>NUCLEOTIDE SEQUENCE [LARGE SCALE GENOMIC DNA]</scope>
    <source>
        <strain evidence="8 9">FT92W</strain>
    </source>
</reference>
<dbReference type="PANTHER" id="PTHR43531:SF14">
    <property type="entry name" value="METHYL-ACCEPTING CHEMOTAXIS PROTEIN I-RELATED"/>
    <property type="match status" value="1"/>
</dbReference>
<keyword evidence="5" id="KW-0812">Transmembrane</keyword>
<dbReference type="CDD" id="cd11386">
    <property type="entry name" value="MCP_signal"/>
    <property type="match status" value="1"/>
</dbReference>
<dbReference type="InterPro" id="IPR024478">
    <property type="entry name" value="HlyB_4HB_MCP"/>
</dbReference>